<feature type="compositionally biased region" description="Polar residues" evidence="1">
    <location>
        <begin position="13"/>
        <end position="23"/>
    </location>
</feature>
<comment type="caution">
    <text evidence="2">The sequence shown here is derived from an EMBL/GenBank/DDBJ whole genome shotgun (WGS) entry which is preliminary data.</text>
</comment>
<keyword evidence="3" id="KW-1185">Reference proteome</keyword>
<protein>
    <submittedName>
        <fullName evidence="2">Uncharacterized protein</fullName>
    </submittedName>
</protein>
<name>A0A9P7GQ70_9AGAR</name>
<gene>
    <name evidence="2" type="ORF">H0H81_008506</name>
</gene>
<evidence type="ECO:0000256" key="1">
    <source>
        <dbReference type="SAM" id="MobiDB-lite"/>
    </source>
</evidence>
<feature type="region of interest" description="Disordered" evidence="1">
    <location>
        <begin position="1"/>
        <end position="24"/>
    </location>
</feature>
<reference evidence="2" key="2">
    <citation type="submission" date="2021-10" db="EMBL/GenBank/DDBJ databases">
        <title>Phylogenomics reveals ancestral predisposition of the termite-cultivated fungus Termitomyces towards a domesticated lifestyle.</title>
        <authorList>
            <person name="Auxier B."/>
            <person name="Grum-Grzhimaylo A."/>
            <person name="Cardenas M.E."/>
            <person name="Lodge J.D."/>
            <person name="Laessoe T."/>
            <person name="Pedersen O."/>
            <person name="Smith M.E."/>
            <person name="Kuyper T.W."/>
            <person name="Franco-Molano E.A."/>
            <person name="Baroni T.J."/>
            <person name="Aanen D.K."/>
        </authorList>
    </citation>
    <scope>NUCLEOTIDE SEQUENCE</scope>
    <source>
        <strain evidence="2">D49</strain>
    </source>
</reference>
<accession>A0A9P7GQ70</accession>
<evidence type="ECO:0000313" key="2">
    <source>
        <dbReference type="EMBL" id="KAG5651475.1"/>
    </source>
</evidence>
<proteinExistence type="predicted"/>
<dbReference type="AlphaFoldDB" id="A0A9P7GQ70"/>
<reference evidence="2" key="1">
    <citation type="submission" date="2021-02" db="EMBL/GenBank/DDBJ databases">
        <authorList>
            <person name="Nieuwenhuis M."/>
            <person name="Van De Peppel L.J.J."/>
        </authorList>
    </citation>
    <scope>NUCLEOTIDE SEQUENCE</scope>
    <source>
        <strain evidence="2">D49</strain>
    </source>
</reference>
<dbReference type="Proteomes" id="UP000717328">
    <property type="component" value="Unassembled WGS sequence"/>
</dbReference>
<dbReference type="OrthoDB" id="3219467at2759"/>
<feature type="region of interest" description="Disordered" evidence="1">
    <location>
        <begin position="37"/>
        <end position="56"/>
    </location>
</feature>
<sequence length="666" mass="74631">MGKTSVLERKAENNMSEAIQQANEDIRPHIMKKVRQTDLNDGIPVETTDENMGEVEDHKSEHNNALAIEEEKEQDVIMADVSPKSIYPEKRMNLEDEFPDDVTISFKVNYDIFEEVDEDIVADEGEDDGEEEVESILFAPYKNRLVVQGTFNSTKISKRIPQYQGTDKLSAGLRNKLFVYVAKFNAFMLSSDFKSRLVGEVKSVYEEDQANPSRVVGYDSKGVKIGLVGWELPPPPRAGMRIRPDDQSRRWWDIAKGCSGTSGAYNVLARYWDQSVAGVKLYFTHAEEIPKDILSTCLKEVLESYTKFQPQTEIFGTHGEWEAGPPPNCELFGAHFCDYYRVYIPTTQKGLIRAADYPMIDQNGLQLAINAIQPRAGVVGDAAQRLKEQVNDHQWTTITQINAEKLRKIKNVKRNPSQKKAMLGKSATEIARIFGWYAGGFPAPIQAHRAEWLHRSAFSFGGLGGAEIHADKLSSSSQVPKNFIFGSVEANTLMLRPEMSIKRMMEHIDQDPTLTAGKAGFGWTSNGVTGFVATTIKPFNFDPVPGPGFKVSRFDSPPPGGHTWDPEDPPSNHEFDEDMRVLPIGPGPGAPMGKLRCAWLARSLEYSAFIRFKENGVNKDYAWKMSINPFTRAVPLKLEAVLDEKLEEALFEQLKGRVELPGSMKP</sequence>
<organism evidence="2 3">
    <name type="scientific">Sphagnurus paluster</name>
    <dbReference type="NCBI Taxonomy" id="117069"/>
    <lineage>
        <taxon>Eukaryota</taxon>
        <taxon>Fungi</taxon>
        <taxon>Dikarya</taxon>
        <taxon>Basidiomycota</taxon>
        <taxon>Agaricomycotina</taxon>
        <taxon>Agaricomycetes</taxon>
        <taxon>Agaricomycetidae</taxon>
        <taxon>Agaricales</taxon>
        <taxon>Tricholomatineae</taxon>
        <taxon>Lyophyllaceae</taxon>
        <taxon>Sphagnurus</taxon>
    </lineage>
</organism>
<evidence type="ECO:0000313" key="3">
    <source>
        <dbReference type="Proteomes" id="UP000717328"/>
    </source>
</evidence>
<dbReference type="EMBL" id="JABCKI010000237">
    <property type="protein sequence ID" value="KAG5651475.1"/>
    <property type="molecule type" value="Genomic_DNA"/>
</dbReference>
<feature type="compositionally biased region" description="Basic and acidic residues" evidence="1">
    <location>
        <begin position="1"/>
        <end position="12"/>
    </location>
</feature>